<dbReference type="InterPro" id="IPR004648">
    <property type="entry name" value="Oligpept_transpt"/>
</dbReference>
<keyword evidence="7 9" id="KW-1133">Transmembrane helix</keyword>
<dbReference type="Pfam" id="PF03169">
    <property type="entry name" value="OPT"/>
    <property type="match status" value="1"/>
</dbReference>
<keyword evidence="4 9" id="KW-0812">Transmembrane</keyword>
<evidence type="ECO:0000256" key="8">
    <source>
        <dbReference type="ARBA" id="ARBA00023136"/>
    </source>
</evidence>
<proteinExistence type="inferred from homology"/>
<reference evidence="10 11" key="1">
    <citation type="journal article" date="2019" name="Sci. Rep.">
        <title>Comparative genomics of chytrid fungi reveal insights into the obligate biotrophic and pathogenic lifestyle of Synchytrium endobioticum.</title>
        <authorList>
            <person name="van de Vossenberg B.T.L.H."/>
            <person name="Warris S."/>
            <person name="Nguyen H.D.T."/>
            <person name="van Gent-Pelzer M.P.E."/>
            <person name="Joly D.L."/>
            <person name="van de Geest H.C."/>
            <person name="Bonants P.J.M."/>
            <person name="Smith D.S."/>
            <person name="Levesque C.A."/>
            <person name="van der Lee T.A.J."/>
        </authorList>
    </citation>
    <scope>NUCLEOTIDE SEQUENCE [LARGE SCALE GENOMIC DNA]</scope>
    <source>
        <strain evidence="10 11">CBS 675.73</strain>
    </source>
</reference>
<feature type="transmembrane region" description="Helical" evidence="9">
    <location>
        <begin position="154"/>
        <end position="172"/>
    </location>
</feature>
<evidence type="ECO:0000313" key="10">
    <source>
        <dbReference type="EMBL" id="TPX38939.1"/>
    </source>
</evidence>
<dbReference type="InterPro" id="IPR004813">
    <property type="entry name" value="OPT"/>
</dbReference>
<comment type="subcellular location">
    <subcellularLocation>
        <location evidence="1">Membrane</location>
        <topology evidence="1">Multi-pass membrane protein</topology>
    </subcellularLocation>
</comment>
<keyword evidence="6" id="KW-0653">Protein transport</keyword>
<evidence type="ECO:0000256" key="3">
    <source>
        <dbReference type="ARBA" id="ARBA00022448"/>
    </source>
</evidence>
<feature type="transmembrane region" description="Helical" evidence="9">
    <location>
        <begin position="51"/>
        <end position="71"/>
    </location>
</feature>
<evidence type="ECO:0000256" key="5">
    <source>
        <dbReference type="ARBA" id="ARBA00022856"/>
    </source>
</evidence>
<dbReference type="PANTHER" id="PTHR22601">
    <property type="entry name" value="ISP4 LIKE PROTEIN"/>
    <property type="match status" value="1"/>
</dbReference>
<dbReference type="AlphaFoldDB" id="A0A507CHX6"/>
<evidence type="ECO:0000256" key="4">
    <source>
        <dbReference type="ARBA" id="ARBA00022692"/>
    </source>
</evidence>
<protein>
    <recommendedName>
        <fullName evidence="12">Oligopeptide transporter</fullName>
    </recommendedName>
</protein>
<evidence type="ECO:0000256" key="9">
    <source>
        <dbReference type="SAM" id="Phobius"/>
    </source>
</evidence>
<dbReference type="OrthoDB" id="9986677at2759"/>
<comment type="similarity">
    <text evidence="2">Belongs to the oligopeptide OPT transporter family.</text>
</comment>
<keyword evidence="11" id="KW-1185">Reference proteome</keyword>
<comment type="caution">
    <text evidence="10">The sequence shown here is derived from an EMBL/GenBank/DDBJ whole genome shotgun (WGS) entry which is preliminary data.</text>
</comment>
<dbReference type="Proteomes" id="UP000320333">
    <property type="component" value="Unassembled WGS sequence"/>
</dbReference>
<evidence type="ECO:0000256" key="7">
    <source>
        <dbReference type="ARBA" id="ARBA00022989"/>
    </source>
</evidence>
<dbReference type="EMBL" id="QEAP01001983">
    <property type="protein sequence ID" value="TPX38939.1"/>
    <property type="molecule type" value="Genomic_DNA"/>
</dbReference>
<name>A0A507CHX6_9FUNG</name>
<evidence type="ECO:0008006" key="12">
    <source>
        <dbReference type="Google" id="ProtNLM"/>
    </source>
</evidence>
<evidence type="ECO:0000313" key="11">
    <source>
        <dbReference type="Proteomes" id="UP000320333"/>
    </source>
</evidence>
<accession>A0A507CHX6</accession>
<keyword evidence="8 9" id="KW-0472">Membrane</keyword>
<evidence type="ECO:0000256" key="6">
    <source>
        <dbReference type="ARBA" id="ARBA00022927"/>
    </source>
</evidence>
<feature type="transmembrane region" description="Helical" evidence="9">
    <location>
        <begin position="230"/>
        <end position="257"/>
    </location>
</feature>
<evidence type="ECO:0000256" key="2">
    <source>
        <dbReference type="ARBA" id="ARBA00008807"/>
    </source>
</evidence>
<keyword evidence="5" id="KW-0571">Peptide transport</keyword>
<keyword evidence="3" id="KW-0813">Transport</keyword>
<dbReference type="GO" id="GO:0015031">
    <property type="term" value="P:protein transport"/>
    <property type="evidence" value="ECO:0007669"/>
    <property type="project" value="UniProtKB-KW"/>
</dbReference>
<dbReference type="NCBIfam" id="TIGR00728">
    <property type="entry name" value="OPT_sfam"/>
    <property type="match status" value="1"/>
</dbReference>
<sequence length="284" mass="31763">MWGLAVAFILAVVLILITGFMYAVTGFRFPTTIVAQVIGGFMIPGRPIANMYFTMFGANTVTQSLALLYDLRIGQYLKVPPKAVFIGQCVGCVIGAIVHYAMNEVIISNQRVILLDNNGDTQWSGQNIQSFNTKALTWGALGAQLFSPGKTYEWVTYSFGLGLVFPLPFYFLHKFFPKIGFNMINTGIICWYLGNLTVGINSSIFVRIILGFTFQYFLRKYRSEWFNRYNYLLAAGLDSGTNLAVFFVTLLVGGAVMKKVTMPFWTLNPDPASGVFTDYCYKKV</sequence>
<gene>
    <name evidence="10" type="ORF">CcCBS67573_g10690</name>
</gene>
<dbReference type="GO" id="GO:0035673">
    <property type="term" value="F:oligopeptide transmembrane transporter activity"/>
    <property type="evidence" value="ECO:0007669"/>
    <property type="project" value="InterPro"/>
</dbReference>
<dbReference type="GO" id="GO:0016020">
    <property type="term" value="C:membrane"/>
    <property type="evidence" value="ECO:0007669"/>
    <property type="project" value="UniProtKB-SubCell"/>
</dbReference>
<feature type="transmembrane region" description="Helical" evidence="9">
    <location>
        <begin position="83"/>
        <end position="102"/>
    </location>
</feature>
<organism evidence="10 11">
    <name type="scientific">Chytriomyces confervae</name>
    <dbReference type="NCBI Taxonomy" id="246404"/>
    <lineage>
        <taxon>Eukaryota</taxon>
        <taxon>Fungi</taxon>
        <taxon>Fungi incertae sedis</taxon>
        <taxon>Chytridiomycota</taxon>
        <taxon>Chytridiomycota incertae sedis</taxon>
        <taxon>Chytridiomycetes</taxon>
        <taxon>Chytridiales</taxon>
        <taxon>Chytriomycetaceae</taxon>
        <taxon>Chytriomyces</taxon>
    </lineage>
</organism>
<evidence type="ECO:0000256" key="1">
    <source>
        <dbReference type="ARBA" id="ARBA00004141"/>
    </source>
</evidence>